<evidence type="ECO:0000256" key="12">
    <source>
        <dbReference type="SAM" id="MobiDB-lite"/>
    </source>
</evidence>
<evidence type="ECO:0000256" key="8">
    <source>
        <dbReference type="ARBA" id="ARBA00022786"/>
    </source>
</evidence>
<dbReference type="Pfam" id="PF00097">
    <property type="entry name" value="zf-C3HC4"/>
    <property type="match status" value="1"/>
</dbReference>
<evidence type="ECO:0000259" key="13">
    <source>
        <dbReference type="PROSITE" id="PS50089"/>
    </source>
</evidence>
<dbReference type="Gene3D" id="3.30.40.10">
    <property type="entry name" value="Zinc/RING finger domain, C3HC4 (zinc finger)"/>
    <property type="match status" value="1"/>
</dbReference>
<feature type="region of interest" description="Disordered" evidence="12">
    <location>
        <begin position="1"/>
        <end position="26"/>
    </location>
</feature>
<dbReference type="GO" id="GO:0035861">
    <property type="term" value="C:site of double-strand break"/>
    <property type="evidence" value="ECO:0007669"/>
    <property type="project" value="TreeGrafter"/>
</dbReference>
<evidence type="ECO:0000256" key="3">
    <source>
        <dbReference type="ARBA" id="ARBA00012483"/>
    </source>
</evidence>
<evidence type="ECO:0000256" key="4">
    <source>
        <dbReference type="ARBA" id="ARBA00022679"/>
    </source>
</evidence>
<dbReference type="GO" id="GO:0061630">
    <property type="term" value="F:ubiquitin protein ligase activity"/>
    <property type="evidence" value="ECO:0007669"/>
    <property type="project" value="UniProtKB-EC"/>
</dbReference>
<dbReference type="EMBL" id="JACGCM010000854">
    <property type="protein sequence ID" value="KAF6165365.1"/>
    <property type="molecule type" value="Genomic_DNA"/>
</dbReference>
<dbReference type="InterPro" id="IPR017907">
    <property type="entry name" value="Znf_RING_CS"/>
</dbReference>
<comment type="catalytic activity">
    <reaction evidence="1">
        <text>S-ubiquitinyl-[E2 ubiquitin-conjugating enzyme]-L-cysteine + [acceptor protein]-L-lysine = [E2 ubiquitin-conjugating enzyme]-L-cysteine + N(6)-ubiquitinyl-[acceptor protein]-L-lysine.</text>
        <dbReference type="EC" id="2.3.2.27"/>
    </reaction>
</comment>
<dbReference type="InterPro" id="IPR051657">
    <property type="entry name" value="RNF168/RNF169_E3_ubiq-ligase"/>
</dbReference>
<reference evidence="14 15" key="1">
    <citation type="journal article" date="2020" name="IScience">
        <title>Genome Sequencing of the Endangered Kingdonia uniflora (Circaeasteraceae, Ranunculales) Reveals Potential Mechanisms of Evolutionary Specialization.</title>
        <authorList>
            <person name="Sun Y."/>
            <person name="Deng T."/>
            <person name="Zhang A."/>
            <person name="Moore M.J."/>
            <person name="Landis J.B."/>
            <person name="Lin N."/>
            <person name="Zhang H."/>
            <person name="Zhang X."/>
            <person name="Huang J."/>
            <person name="Zhang X."/>
            <person name="Sun H."/>
            <person name="Wang H."/>
        </authorList>
    </citation>
    <scope>NUCLEOTIDE SEQUENCE [LARGE SCALE GENOMIC DNA]</scope>
    <source>
        <strain evidence="14">TB1705</strain>
        <tissue evidence="14">Leaf</tissue>
    </source>
</reference>
<evidence type="ECO:0000256" key="5">
    <source>
        <dbReference type="ARBA" id="ARBA00022723"/>
    </source>
</evidence>
<evidence type="ECO:0000256" key="11">
    <source>
        <dbReference type="PROSITE-ProRule" id="PRU00175"/>
    </source>
</evidence>
<organism evidence="14 15">
    <name type="scientific">Kingdonia uniflora</name>
    <dbReference type="NCBI Taxonomy" id="39325"/>
    <lineage>
        <taxon>Eukaryota</taxon>
        <taxon>Viridiplantae</taxon>
        <taxon>Streptophyta</taxon>
        <taxon>Embryophyta</taxon>
        <taxon>Tracheophyta</taxon>
        <taxon>Spermatophyta</taxon>
        <taxon>Magnoliopsida</taxon>
        <taxon>Ranunculales</taxon>
        <taxon>Circaeasteraceae</taxon>
        <taxon>Kingdonia</taxon>
    </lineage>
</organism>
<keyword evidence="7 11" id="KW-0863">Zinc-finger</keyword>
<keyword evidence="8" id="KW-0833">Ubl conjugation pathway</keyword>
<evidence type="ECO:0000256" key="9">
    <source>
        <dbReference type="ARBA" id="ARBA00022833"/>
    </source>
</evidence>
<dbReference type="InterPro" id="IPR001841">
    <property type="entry name" value="Znf_RING"/>
</dbReference>
<evidence type="ECO:0000256" key="2">
    <source>
        <dbReference type="ARBA" id="ARBA00004123"/>
    </source>
</evidence>
<keyword evidence="9" id="KW-0862">Zinc</keyword>
<comment type="subcellular location">
    <subcellularLocation>
        <location evidence="2">Nucleus</location>
    </subcellularLocation>
</comment>
<evidence type="ECO:0000256" key="1">
    <source>
        <dbReference type="ARBA" id="ARBA00000900"/>
    </source>
</evidence>
<dbReference type="GO" id="GO:0005634">
    <property type="term" value="C:nucleus"/>
    <property type="evidence" value="ECO:0007669"/>
    <property type="project" value="UniProtKB-SubCell"/>
</dbReference>
<dbReference type="OrthoDB" id="6105938at2759"/>
<dbReference type="PROSITE" id="PS00518">
    <property type="entry name" value="ZF_RING_1"/>
    <property type="match status" value="1"/>
</dbReference>
<sequence>MATKDYETPQRAKDTPNHRASVENAGSRDAIISPRFRTVAELAGWDEEAILLASIIVEDTPDRGIKQKRRVRLKTSPTNSRRKRRVQTQSSNSIPIVTLDLDDDVIGEEETDDTKNDESKTSMIKEKVAEKVKDSVPEQIPSVSSSSALPCMDRLREELSCAICLEICFEPSTTPCGHSFCKKCLKSAADKCGKKCPKCRQLISNGRHCTINTVLWNTIQLLFPQEIKERKSAAAARTSLESEHRSLEKEILYTRNRNIVTSDNQIYDSRNRSIRTSNVNGTRIRGLASQAEDDTLAFRISRRTSDVSVSRRRGLTSQAEDAALALRLQREEFMEAFSVNHDQIRTSISSARENLREMASRAATLRDIGGRTSRS</sequence>
<keyword evidence="10" id="KW-0539">Nucleus</keyword>
<dbReference type="SMART" id="SM00184">
    <property type="entry name" value="RING"/>
    <property type="match status" value="1"/>
</dbReference>
<dbReference type="GO" id="GO:0008270">
    <property type="term" value="F:zinc ion binding"/>
    <property type="evidence" value="ECO:0007669"/>
    <property type="project" value="UniProtKB-KW"/>
</dbReference>
<dbReference type="InterPro" id="IPR013083">
    <property type="entry name" value="Znf_RING/FYVE/PHD"/>
</dbReference>
<dbReference type="PANTHER" id="PTHR23328:SF0">
    <property type="entry name" value="RING-TYPE DOMAIN-CONTAINING PROTEIN"/>
    <property type="match status" value="1"/>
</dbReference>
<evidence type="ECO:0000256" key="10">
    <source>
        <dbReference type="ARBA" id="ARBA00023242"/>
    </source>
</evidence>
<dbReference type="EC" id="2.3.2.27" evidence="3"/>
<keyword evidence="4" id="KW-0808">Transferase</keyword>
<accession>A0A7J7NDW2</accession>
<dbReference type="Proteomes" id="UP000541444">
    <property type="component" value="Unassembled WGS sequence"/>
</dbReference>
<keyword evidence="6" id="KW-0227">DNA damage</keyword>
<keyword evidence="15" id="KW-1185">Reference proteome</keyword>
<dbReference type="GO" id="GO:0006302">
    <property type="term" value="P:double-strand break repair"/>
    <property type="evidence" value="ECO:0007669"/>
    <property type="project" value="TreeGrafter"/>
</dbReference>
<dbReference type="PANTHER" id="PTHR23328">
    <property type="entry name" value="RING-TYPE DOMAIN-CONTAINING PROTEIN"/>
    <property type="match status" value="1"/>
</dbReference>
<evidence type="ECO:0000313" key="14">
    <source>
        <dbReference type="EMBL" id="KAF6165365.1"/>
    </source>
</evidence>
<keyword evidence="5" id="KW-0479">Metal-binding</keyword>
<evidence type="ECO:0000256" key="6">
    <source>
        <dbReference type="ARBA" id="ARBA00022763"/>
    </source>
</evidence>
<proteinExistence type="predicted"/>
<dbReference type="SUPFAM" id="SSF57850">
    <property type="entry name" value="RING/U-box"/>
    <property type="match status" value="1"/>
</dbReference>
<feature type="domain" description="RING-type" evidence="13">
    <location>
        <begin position="161"/>
        <end position="200"/>
    </location>
</feature>
<evidence type="ECO:0000313" key="15">
    <source>
        <dbReference type="Proteomes" id="UP000541444"/>
    </source>
</evidence>
<feature type="region of interest" description="Disordered" evidence="12">
    <location>
        <begin position="67"/>
        <end position="93"/>
    </location>
</feature>
<name>A0A7J7NDW2_9MAGN</name>
<dbReference type="InterPro" id="IPR018957">
    <property type="entry name" value="Znf_C3HC4_RING-type"/>
</dbReference>
<feature type="compositionally biased region" description="Basic and acidic residues" evidence="12">
    <location>
        <begin position="1"/>
        <end position="21"/>
    </location>
</feature>
<evidence type="ECO:0000256" key="7">
    <source>
        <dbReference type="ARBA" id="ARBA00022771"/>
    </source>
</evidence>
<protein>
    <recommendedName>
        <fullName evidence="3">RING-type E3 ubiquitin transferase</fullName>
        <ecNumber evidence="3">2.3.2.27</ecNumber>
    </recommendedName>
</protein>
<comment type="caution">
    <text evidence="14">The sequence shown here is derived from an EMBL/GenBank/DDBJ whole genome shotgun (WGS) entry which is preliminary data.</text>
</comment>
<gene>
    <name evidence="14" type="ORF">GIB67_018809</name>
</gene>
<dbReference type="PROSITE" id="PS50089">
    <property type="entry name" value="ZF_RING_2"/>
    <property type="match status" value="1"/>
</dbReference>
<dbReference type="GO" id="GO:0031491">
    <property type="term" value="F:nucleosome binding"/>
    <property type="evidence" value="ECO:0007669"/>
    <property type="project" value="TreeGrafter"/>
</dbReference>
<dbReference type="AlphaFoldDB" id="A0A7J7NDW2"/>